<dbReference type="Pfam" id="PF01105">
    <property type="entry name" value="EMP24_GP25L"/>
    <property type="match status" value="1"/>
</dbReference>
<dbReference type="EMBL" id="CAICTM010000586">
    <property type="protein sequence ID" value="CAB9513373.1"/>
    <property type="molecule type" value="Genomic_DNA"/>
</dbReference>
<feature type="signal peptide" evidence="1">
    <location>
        <begin position="1"/>
        <end position="21"/>
    </location>
</feature>
<evidence type="ECO:0000313" key="3">
    <source>
        <dbReference type="EMBL" id="CAB9513373.1"/>
    </source>
</evidence>
<dbReference type="Proteomes" id="UP001153069">
    <property type="component" value="Unassembled WGS sequence"/>
</dbReference>
<keyword evidence="4" id="KW-1185">Reference proteome</keyword>
<evidence type="ECO:0000313" key="4">
    <source>
        <dbReference type="Proteomes" id="UP001153069"/>
    </source>
</evidence>
<keyword evidence="1" id="KW-0732">Signal</keyword>
<feature type="domain" description="GOLD" evidence="2">
    <location>
        <begin position="24"/>
        <end position="291"/>
    </location>
</feature>
<accession>A0A9N8HK22</accession>
<protein>
    <submittedName>
        <fullName evidence="3">Emp24/gp25L/p24 family/GOLD</fullName>
    </submittedName>
</protein>
<proteinExistence type="predicted"/>
<evidence type="ECO:0000256" key="1">
    <source>
        <dbReference type="SAM" id="SignalP"/>
    </source>
</evidence>
<sequence>MAKGYHSAIVFLALLLRHALAALPLQLLVNLRGTECLYDKLDEGESVTASVFILSGQALKATVRVDGPVASLESDSGNTLQAAVDEFEKGAPENSIVVEEVVDFEHLNMKDEFFDEDAASDDDELIKIQNKELSPEERINVSKTNNAKRFWSNDKNKNNSVSRNIKSFHQVTAEVEMRRESELGGLGEDGHVLTYEQKTMKDEDKLLEEDTASEEGIKDEDFHATRDKLRQLRRLLAEIHSQQQKERRRLIVHAATNKHSHSRMVLSSLMETVLFMAVTGYQVYTIRRWFRGAPALGR</sequence>
<gene>
    <name evidence="3" type="ORF">SEMRO_587_G171410.1</name>
</gene>
<feature type="chain" id="PRO_5040465503" evidence="1">
    <location>
        <begin position="22"/>
        <end position="298"/>
    </location>
</feature>
<dbReference type="InterPro" id="IPR009038">
    <property type="entry name" value="GOLD_dom"/>
</dbReference>
<comment type="caution">
    <text evidence="3">The sequence shown here is derived from an EMBL/GenBank/DDBJ whole genome shotgun (WGS) entry which is preliminary data.</text>
</comment>
<dbReference type="SMART" id="SM01190">
    <property type="entry name" value="EMP24_GP25L"/>
    <property type="match status" value="1"/>
</dbReference>
<reference evidence="3" key="1">
    <citation type="submission" date="2020-06" db="EMBL/GenBank/DDBJ databases">
        <authorList>
            <consortium name="Plant Systems Biology data submission"/>
        </authorList>
    </citation>
    <scope>NUCLEOTIDE SEQUENCE</scope>
    <source>
        <strain evidence="3">D6</strain>
    </source>
</reference>
<organism evidence="3 4">
    <name type="scientific">Seminavis robusta</name>
    <dbReference type="NCBI Taxonomy" id="568900"/>
    <lineage>
        <taxon>Eukaryota</taxon>
        <taxon>Sar</taxon>
        <taxon>Stramenopiles</taxon>
        <taxon>Ochrophyta</taxon>
        <taxon>Bacillariophyta</taxon>
        <taxon>Bacillariophyceae</taxon>
        <taxon>Bacillariophycidae</taxon>
        <taxon>Naviculales</taxon>
        <taxon>Naviculaceae</taxon>
        <taxon>Seminavis</taxon>
    </lineage>
</organism>
<name>A0A9N8HK22_9STRA</name>
<dbReference type="AlphaFoldDB" id="A0A9N8HK22"/>
<dbReference type="OrthoDB" id="1929172at2759"/>
<evidence type="ECO:0000259" key="2">
    <source>
        <dbReference type="SMART" id="SM01190"/>
    </source>
</evidence>